<protein>
    <recommendedName>
        <fullName evidence="4">DUF1579 domain-containing protein</fullName>
    </recommendedName>
</protein>
<evidence type="ECO:0000313" key="2">
    <source>
        <dbReference type="EMBL" id="PRC94628.1"/>
    </source>
</evidence>
<dbReference type="RefSeq" id="WP_243405302.1">
    <property type="nucleotide sequence ID" value="NZ_PUGF01000002.1"/>
</dbReference>
<keyword evidence="1" id="KW-0732">Signal</keyword>
<feature type="chain" id="PRO_5015665083" description="DUF1579 domain-containing protein" evidence="1">
    <location>
        <begin position="25"/>
        <end position="203"/>
    </location>
</feature>
<dbReference type="Proteomes" id="UP000237839">
    <property type="component" value="Unassembled WGS sequence"/>
</dbReference>
<gene>
    <name evidence="2" type="ORF">S2091_0631</name>
</gene>
<dbReference type="AlphaFoldDB" id="A0A2S9H3S9"/>
<evidence type="ECO:0000313" key="3">
    <source>
        <dbReference type="Proteomes" id="UP000237839"/>
    </source>
</evidence>
<keyword evidence="3" id="KW-1185">Reference proteome</keyword>
<proteinExistence type="predicted"/>
<evidence type="ECO:0008006" key="4">
    <source>
        <dbReference type="Google" id="ProtNLM"/>
    </source>
</evidence>
<organism evidence="2 3">
    <name type="scientific">Solimicrobium silvestre</name>
    <dbReference type="NCBI Taxonomy" id="2099400"/>
    <lineage>
        <taxon>Bacteria</taxon>
        <taxon>Pseudomonadati</taxon>
        <taxon>Pseudomonadota</taxon>
        <taxon>Betaproteobacteria</taxon>
        <taxon>Burkholderiales</taxon>
        <taxon>Oxalobacteraceae</taxon>
        <taxon>Solimicrobium</taxon>
    </lineage>
</organism>
<sequence length="203" mass="22928">MKPRFTLFPLWLISSLFISFNANGGEGGGQTTSTPKAAMSIGAHDFDFFMGDWVIENRKLIKRLEGSDQWETFQARQHVQQLPGGIGNFDEFVAKTWKPDYVGMSLRVFNPETKLWSIYWLTNQNGGIDSKSGALMPPVVGKFENGVGIFEGADEFNGKPILVRYTWSQITNNSARWEQAFSPDAGKSWETNWIMQMTRASNK</sequence>
<comment type="caution">
    <text evidence="2">The sequence shown here is derived from an EMBL/GenBank/DDBJ whole genome shotgun (WGS) entry which is preliminary data.</text>
</comment>
<name>A0A2S9H3S9_9BURK</name>
<reference evidence="2 3" key="1">
    <citation type="submission" date="2018-02" db="EMBL/GenBank/DDBJ databases">
        <title>Solimicrobium silvestre gen. nov., sp. nov., isolated from alpine forest soil.</title>
        <authorList>
            <person name="Margesin R."/>
            <person name="Albuquerque L."/>
            <person name="Zhang D.-C."/>
            <person name="Froufe H.J.C."/>
            <person name="Severino R."/>
            <person name="Roxo I."/>
            <person name="Egas C."/>
            <person name="Da Costa M.S."/>
        </authorList>
    </citation>
    <scope>NUCLEOTIDE SEQUENCE [LARGE SCALE GENOMIC DNA]</scope>
    <source>
        <strain evidence="2 3">S20-91</strain>
    </source>
</reference>
<accession>A0A2S9H3S9</accession>
<feature type="signal peptide" evidence="1">
    <location>
        <begin position="1"/>
        <end position="24"/>
    </location>
</feature>
<evidence type="ECO:0000256" key="1">
    <source>
        <dbReference type="SAM" id="SignalP"/>
    </source>
</evidence>
<dbReference type="EMBL" id="PUGF01000002">
    <property type="protein sequence ID" value="PRC94628.1"/>
    <property type="molecule type" value="Genomic_DNA"/>
</dbReference>